<feature type="signal peptide" evidence="1">
    <location>
        <begin position="1"/>
        <end position="21"/>
    </location>
</feature>
<protein>
    <recommendedName>
        <fullName evidence="4">RxLR effector protein</fullName>
    </recommendedName>
</protein>
<comment type="caution">
    <text evidence="2">The sequence shown here is derived from an EMBL/GenBank/DDBJ whole genome shotgun (WGS) entry which is preliminary data.</text>
</comment>
<evidence type="ECO:0000313" key="3">
    <source>
        <dbReference type="Proteomes" id="UP001162029"/>
    </source>
</evidence>
<evidence type="ECO:0000313" key="2">
    <source>
        <dbReference type="EMBL" id="CAI5746944.1"/>
    </source>
</evidence>
<dbReference type="EMBL" id="CANTFM010002653">
    <property type="protein sequence ID" value="CAI5746944.1"/>
    <property type="molecule type" value="Genomic_DNA"/>
</dbReference>
<evidence type="ECO:0008006" key="4">
    <source>
        <dbReference type="Google" id="ProtNLM"/>
    </source>
</evidence>
<evidence type="ECO:0000256" key="1">
    <source>
        <dbReference type="SAM" id="SignalP"/>
    </source>
</evidence>
<gene>
    <name evidence="2" type="ORF">PDE001_LOCUS11885</name>
</gene>
<dbReference type="AlphaFoldDB" id="A0AAV0VGV5"/>
<dbReference type="Proteomes" id="UP001162029">
    <property type="component" value="Unassembled WGS sequence"/>
</dbReference>
<proteinExistence type="predicted"/>
<keyword evidence="3" id="KW-1185">Reference proteome</keyword>
<feature type="chain" id="PRO_5043773933" description="RxLR effector protein" evidence="1">
    <location>
        <begin position="22"/>
        <end position="558"/>
    </location>
</feature>
<reference evidence="2" key="1">
    <citation type="submission" date="2022-12" db="EMBL/GenBank/DDBJ databases">
        <authorList>
            <person name="Webb A."/>
        </authorList>
    </citation>
    <scope>NUCLEOTIDE SEQUENCE</scope>
    <source>
        <strain evidence="2">Pd1</strain>
    </source>
</reference>
<keyword evidence="1" id="KW-0732">Signal</keyword>
<name>A0AAV0VGV5_9STRA</name>
<accession>A0AAV0VGV5</accession>
<organism evidence="2 3">
    <name type="scientific">Peronospora destructor</name>
    <dbReference type="NCBI Taxonomy" id="86335"/>
    <lineage>
        <taxon>Eukaryota</taxon>
        <taxon>Sar</taxon>
        <taxon>Stramenopiles</taxon>
        <taxon>Oomycota</taxon>
        <taxon>Peronosporomycetes</taxon>
        <taxon>Peronosporales</taxon>
        <taxon>Peronosporaceae</taxon>
        <taxon>Peronospora</taxon>
    </lineage>
</organism>
<sequence length="558" mass="63637">MRVQLVTLLVVIAAIEYAAEAMRPTPVAASPIDFSDESNSTVNEGDGDRMISFDSLLQKAKGFFVSSPSKGLNKVDERPALVGDQLEIADEQLIHINDQLEKAYERLQLEGSDDKLFKKLNFLLWLEVANELAVKYRQSNSALVIDSLTKRLNDRRVADLIQIAKKDSKTNAIAVELEKAQMKYWLEGETSAAMLLGLLRMEYGRYGPLTHPLFNYWRTYAKKFNVVHSGQKPSLLQSLTDYYDDKEVAAMLQLALQDTSSAELAKNLQKQQIMAWVKHDRSLDEVFGLLGLDRAGYKLLEDPLLNVFTKFTEVLNNTPRKFWLRDKQTEKGTFEAAMYAPSTSFTITASDKALFQMWFVKKKDPATVFKQFLTKAGDNLLTSPLFTTFLKYADTYRLTNRKDVRVQKIIYDYYKDEGPALVTKMLALKKAPDASARYVALRVEADMFRHYMDPKEPISPDDFFEFLKLNDVEEPAELFQNHLFEYWIDDFLDVFIKLPNAKHVLRSCLATAYNGDAILLAIAEAKRNDKTKKLATKVEAELFKQYAFAKIDPPTSSS</sequence>